<feature type="transmembrane region" description="Helical" evidence="6">
    <location>
        <begin position="850"/>
        <end position="874"/>
    </location>
</feature>
<gene>
    <name evidence="8" type="ORF">PCOS0759_LOCUS6198</name>
</gene>
<dbReference type="EMBL" id="HBGD01007432">
    <property type="protein sequence ID" value="CAD9082956.1"/>
    <property type="molecule type" value="Transcribed_RNA"/>
</dbReference>
<accession>A0A7S1KRC5</accession>
<feature type="transmembrane region" description="Helical" evidence="6">
    <location>
        <begin position="313"/>
        <end position="333"/>
    </location>
</feature>
<evidence type="ECO:0000256" key="3">
    <source>
        <dbReference type="ARBA" id="ARBA00022692"/>
    </source>
</evidence>
<feature type="transmembrane region" description="Helical" evidence="6">
    <location>
        <begin position="798"/>
        <end position="818"/>
    </location>
</feature>
<proteinExistence type="predicted"/>
<feature type="transmembrane region" description="Helical" evidence="6">
    <location>
        <begin position="262"/>
        <end position="293"/>
    </location>
</feature>
<feature type="transmembrane region" description="Helical" evidence="6">
    <location>
        <begin position="463"/>
        <end position="482"/>
    </location>
</feature>
<keyword evidence="3 6" id="KW-0812">Transmembrane</keyword>
<keyword evidence="5 6" id="KW-0472">Membrane</keyword>
<protein>
    <recommendedName>
        <fullName evidence="7">ABC3 transporter permease C-terminal domain-containing protein</fullName>
    </recommendedName>
</protein>
<dbReference type="GO" id="GO:0005886">
    <property type="term" value="C:plasma membrane"/>
    <property type="evidence" value="ECO:0007669"/>
    <property type="project" value="UniProtKB-SubCell"/>
</dbReference>
<dbReference type="PANTHER" id="PTHR32522">
    <property type="match status" value="1"/>
</dbReference>
<keyword evidence="2" id="KW-1003">Cell membrane</keyword>
<dbReference type="AlphaFoldDB" id="A0A7S1KRC5"/>
<organism evidence="8">
    <name type="scientific">Percolomonas cosmopolitus</name>
    <dbReference type="NCBI Taxonomy" id="63605"/>
    <lineage>
        <taxon>Eukaryota</taxon>
        <taxon>Discoba</taxon>
        <taxon>Heterolobosea</taxon>
        <taxon>Tetramitia</taxon>
        <taxon>Eutetramitia</taxon>
        <taxon>Percolomonadidae</taxon>
        <taxon>Percolomonas</taxon>
    </lineage>
</organism>
<evidence type="ECO:0000313" key="8">
    <source>
        <dbReference type="EMBL" id="CAD9082956.1"/>
    </source>
</evidence>
<name>A0A7S1KRC5_9EUKA</name>
<feature type="transmembrane region" description="Helical" evidence="6">
    <location>
        <begin position="402"/>
        <end position="424"/>
    </location>
</feature>
<keyword evidence="4 6" id="KW-1133">Transmembrane helix</keyword>
<evidence type="ECO:0000256" key="2">
    <source>
        <dbReference type="ARBA" id="ARBA00022475"/>
    </source>
</evidence>
<dbReference type="PANTHER" id="PTHR32522:SF5">
    <property type="entry name" value="ABC3 TRANSPORTER PERMEASE PROTEIN DOMAIN-CONTAINING PROTEIN"/>
    <property type="match status" value="1"/>
</dbReference>
<dbReference type="InterPro" id="IPR003838">
    <property type="entry name" value="ABC3_permease_C"/>
</dbReference>
<evidence type="ECO:0000256" key="1">
    <source>
        <dbReference type="ARBA" id="ARBA00004651"/>
    </source>
</evidence>
<feature type="transmembrane region" description="Helical" evidence="6">
    <location>
        <begin position="219"/>
        <end position="241"/>
    </location>
</feature>
<feature type="domain" description="ABC3 transporter permease C-terminal" evidence="7">
    <location>
        <begin position="222"/>
        <end position="341"/>
    </location>
</feature>
<feature type="transmembrane region" description="Helical" evidence="6">
    <location>
        <begin position="370"/>
        <end position="390"/>
    </location>
</feature>
<reference evidence="8" key="1">
    <citation type="submission" date="2021-01" db="EMBL/GenBank/DDBJ databases">
        <authorList>
            <person name="Corre E."/>
            <person name="Pelletier E."/>
            <person name="Niang G."/>
            <person name="Scheremetjew M."/>
            <person name="Finn R."/>
            <person name="Kale V."/>
            <person name="Holt S."/>
            <person name="Cochrane G."/>
            <person name="Meng A."/>
            <person name="Brown T."/>
            <person name="Cohen L."/>
        </authorList>
    </citation>
    <scope>NUCLEOTIDE SEQUENCE</scope>
    <source>
        <strain evidence="8">WS</strain>
    </source>
</reference>
<feature type="domain" description="ABC3 transporter permease C-terminal" evidence="7">
    <location>
        <begin position="805"/>
        <end position="922"/>
    </location>
</feature>
<comment type="subcellular location">
    <subcellularLocation>
        <location evidence="1">Cell membrane</location>
        <topology evidence="1">Multi-pass membrane protein</topology>
    </subcellularLocation>
</comment>
<evidence type="ECO:0000256" key="6">
    <source>
        <dbReference type="SAM" id="Phobius"/>
    </source>
</evidence>
<dbReference type="Pfam" id="PF02687">
    <property type="entry name" value="FtsX"/>
    <property type="match status" value="2"/>
</dbReference>
<sequence length="931" mass="104138">MDEQDPNAADSSNAETLHSLLERAGFNFSQTFRINVTQIAEERQIEIPPQFKPFVDLFGIIDVTGEQVFQIFLNGTNTPQSLGADFRVVDGFGGADGLYPSALGNVVILDSKYFKKVIERTIRGSATLQFILIILNAQEQVDAFLRDLRITDFSMTAVGLINNRFSIYEQGQDARDSEFVRLTNGLKAVLGADYPIDQQYPLIQVMELSNFLSLFLDQIFNTVLVILGILSAILINMLLMSNIEDHIYEYGMIRALGLDKPSLAGIILSYSLLFAIPGIIIGLILAFFINIGVEALLSWYISLPYVDVKLSSGALIIPTLVGLAVPLLANIIPARKAMSRSLRDALDITYQTFNQTTVTMIRLESIGIELWQTVVSMFLVVIGFVVYYMIPYAFIFKDFGLFFLILNSILLGMKIGLCLVAAVLQPLLERTILFFILWGKERRMKNLIEKNLAGHRKRSRQTFIMFTIATAFVIFAGVSFSLQTSAIVQNAENIIGTDIVVLSSTDRYPLPEDDLSDLMEHMKAIGKVDDYTFVSFRMRSSKLVPSNRFSSLTGYPSQLLQVHGIQENFLRVSKSEYYLWTEIDDEFDYESLSDGKPDIVHSLYVDAGKAHVKGEKDGYYPSVTFSGMSIDYPFSNISFDPTRAYSSYIDAIASTAVKEPLSVDIDRPTLLSLTVTKPKSYHRLMPWLVKPKAFVYKFPGFVFSSYSVTARNSPLLISEKEYARVIKTIAEFVKYVPEEGEDLGYVPKMRLMIKMKEGSTEADEVYVLNGLRSILDAELALVQSVRDVVNSTSTAKSILNWAFNLLALLACVLCFLNLTTAFTANVKDNQWIYGVLRSLGMSGFQLTRAYIYEALCLVLSAFGCGSIIGTVIALTLVVQQNLFLQNPLVFDFPWILFFSLLGMAVILAVVGSWLPTRSLQKKDIAFVLRGL</sequence>
<evidence type="ECO:0000259" key="7">
    <source>
        <dbReference type="Pfam" id="PF02687"/>
    </source>
</evidence>
<evidence type="ECO:0000256" key="5">
    <source>
        <dbReference type="ARBA" id="ARBA00023136"/>
    </source>
</evidence>
<feature type="transmembrane region" description="Helical" evidence="6">
    <location>
        <begin position="894"/>
        <end position="914"/>
    </location>
</feature>
<evidence type="ECO:0000256" key="4">
    <source>
        <dbReference type="ARBA" id="ARBA00022989"/>
    </source>
</evidence>